<dbReference type="PANTHER" id="PTHR47234:SF1">
    <property type="entry name" value="TONB-DEPENDENT RECEPTOR"/>
    <property type="match status" value="1"/>
</dbReference>
<keyword evidence="13" id="KW-0732">Signal</keyword>
<organism evidence="15 16">
    <name type="scientific">Pseudoxanthomonas winnipegensis</name>
    <dbReference type="NCBI Taxonomy" id="2480810"/>
    <lineage>
        <taxon>Bacteria</taxon>
        <taxon>Pseudomonadati</taxon>
        <taxon>Pseudomonadota</taxon>
        <taxon>Gammaproteobacteria</taxon>
        <taxon>Lysobacterales</taxon>
        <taxon>Lysobacteraceae</taxon>
        <taxon>Pseudoxanthomonas</taxon>
    </lineage>
</organism>
<keyword evidence="9 10" id="KW-0998">Cell outer membrane</keyword>
<evidence type="ECO:0000256" key="2">
    <source>
        <dbReference type="ARBA" id="ARBA00022448"/>
    </source>
</evidence>
<dbReference type="InterPro" id="IPR037066">
    <property type="entry name" value="Plug_dom_sf"/>
</dbReference>
<dbReference type="InterPro" id="IPR036942">
    <property type="entry name" value="Beta-barrel_TonB_sf"/>
</dbReference>
<dbReference type="Pfam" id="PF00593">
    <property type="entry name" value="TonB_dep_Rec_b-barrel"/>
    <property type="match status" value="1"/>
</dbReference>
<dbReference type="SUPFAM" id="SSF56935">
    <property type="entry name" value="Porins"/>
    <property type="match status" value="1"/>
</dbReference>
<protein>
    <submittedName>
        <fullName evidence="15">TonB-dependent receptor</fullName>
    </submittedName>
</protein>
<accession>A0A4Q8L6D4</accession>
<dbReference type="GO" id="GO:0009279">
    <property type="term" value="C:cell outer membrane"/>
    <property type="evidence" value="ECO:0007669"/>
    <property type="project" value="UniProtKB-SubCell"/>
</dbReference>
<dbReference type="InterPro" id="IPR012910">
    <property type="entry name" value="Plug_dom"/>
</dbReference>
<dbReference type="EMBL" id="SHMC01000006">
    <property type="protein sequence ID" value="TAA23325.1"/>
    <property type="molecule type" value="Genomic_DNA"/>
</dbReference>
<keyword evidence="2 10" id="KW-0813">Transport</keyword>
<dbReference type="Gene3D" id="3.55.50.30">
    <property type="match status" value="1"/>
</dbReference>
<keyword evidence="4" id="KW-0410">Iron transport</keyword>
<dbReference type="Gene3D" id="2.40.170.20">
    <property type="entry name" value="TonB-dependent receptor, beta-barrel domain"/>
    <property type="match status" value="1"/>
</dbReference>
<reference evidence="15 16" key="1">
    <citation type="submission" date="2019-02" db="EMBL/GenBank/DDBJ databases">
        <title>WGS of Pseudoxanthomonas species novum from clinical isolates.</title>
        <authorList>
            <person name="Bernier A.-M."/>
            <person name="Bernard K."/>
            <person name="Vachon A."/>
        </authorList>
    </citation>
    <scope>NUCLEOTIDE SEQUENCE [LARGE SCALE GENOMIC DNA]</scope>
    <source>
        <strain evidence="15 16">NML171200</strain>
    </source>
</reference>
<dbReference type="PROSITE" id="PS52016">
    <property type="entry name" value="TONB_DEPENDENT_REC_3"/>
    <property type="match status" value="1"/>
</dbReference>
<keyword evidence="6" id="KW-0408">Iron</keyword>
<feature type="region of interest" description="Disordered" evidence="12">
    <location>
        <begin position="99"/>
        <end position="127"/>
    </location>
</feature>
<evidence type="ECO:0000256" key="4">
    <source>
        <dbReference type="ARBA" id="ARBA00022496"/>
    </source>
</evidence>
<evidence type="ECO:0000256" key="5">
    <source>
        <dbReference type="ARBA" id="ARBA00022692"/>
    </source>
</evidence>
<feature type="compositionally biased region" description="Polar residues" evidence="12">
    <location>
        <begin position="177"/>
        <end position="187"/>
    </location>
</feature>
<dbReference type="Pfam" id="PF07715">
    <property type="entry name" value="Plug"/>
    <property type="match status" value="1"/>
</dbReference>
<evidence type="ECO:0000256" key="12">
    <source>
        <dbReference type="SAM" id="MobiDB-lite"/>
    </source>
</evidence>
<dbReference type="Gene3D" id="2.170.130.10">
    <property type="entry name" value="TonB-dependent receptor, plug domain"/>
    <property type="match status" value="1"/>
</dbReference>
<evidence type="ECO:0000256" key="9">
    <source>
        <dbReference type="ARBA" id="ARBA00023237"/>
    </source>
</evidence>
<comment type="subcellular location">
    <subcellularLocation>
        <location evidence="1 10">Cell outer membrane</location>
        <topology evidence="1 10">Multi-pass membrane protein</topology>
    </subcellularLocation>
</comment>
<evidence type="ECO:0000256" key="13">
    <source>
        <dbReference type="SAM" id="SignalP"/>
    </source>
</evidence>
<dbReference type="InterPro" id="IPR039426">
    <property type="entry name" value="TonB-dep_rcpt-like"/>
</dbReference>
<feature type="domain" description="Secretin/TonB short N-terminal" evidence="14">
    <location>
        <begin position="50"/>
        <end position="101"/>
    </location>
</feature>
<dbReference type="InterPro" id="IPR011662">
    <property type="entry name" value="Secretin/TonB_short_N"/>
</dbReference>
<evidence type="ECO:0000256" key="6">
    <source>
        <dbReference type="ARBA" id="ARBA00023004"/>
    </source>
</evidence>
<keyword evidence="15" id="KW-0675">Receptor</keyword>
<evidence type="ECO:0000256" key="1">
    <source>
        <dbReference type="ARBA" id="ARBA00004571"/>
    </source>
</evidence>
<evidence type="ECO:0000256" key="10">
    <source>
        <dbReference type="PROSITE-ProRule" id="PRU01360"/>
    </source>
</evidence>
<dbReference type="PANTHER" id="PTHR47234">
    <property type="match status" value="1"/>
</dbReference>
<keyword evidence="8 10" id="KW-0472">Membrane</keyword>
<name>A0A4Q8L6D4_9GAMM</name>
<sequence>MHSKLRTLLLSAACAAALSAQAQAQAASQLDIPAGSLDGALQALSRQTGAQLLYRPEQLAGLRTRGVRGELSPGQAADRLLEGSGLVARRDASGALLIARQDTTPRPAPGARPKAAPAPQADTDAPTDLERLQVTGSRIPRAQVEGPAPITTITAEDIKAKGFTTVPDVLRAITQNGGETQSQQSANGADFSPGAQQVDLRGLGPNHTLVLVNGRRIADFPLPFKGRSNFTDISNIPLGMIERIEILSGSASAVYGSDAISGVVNFILKKHADGTTVDYRFGTTSRGDADSFDLSISSGFERGAFSAVYGLEYTGQNPLWAYQRGIQDSSQDSPVASGRIARRGFLRTDYYDTYLDPGQDTCEALARFNGNSTYYASRPRYGDYDPALDDYGPGYYCGSDKAIGYGTIISKRKGLNAYGSFSYDFGDGLRWFADVQAGYHTIDLFRDVRSWSYQQPDGQKDGYFYNQATEQVEYWQRQFTPEEMGGLNTGTVRNRQKTFSLTTGLAGRFGQAWDWEASLSHSQYSLAVSWPQIVASRANDLFLGPMLGIDEDSGYPIYDADPARLYTPLTRAEYDGIFARSTYHPESRNDTLAFTVTNAEVFALPGGAAGLSATAEFGSQGYDLKPDPLATQNYYYSWKDSDGHGSRNRWAVASELRLPLLERLNLSVAGRFDQYRFAGRSVDKPTWSAGVEWRPIDALLLRGSYGTAFRAPDLHYLFAQEGEDETSGVDYYRCDTEEAGTPYEDCSYGDEGIVRTRVGNRDLKPETSTSWTAGLVFSPTPGFDISLDWFDIDMRDQVQDLRVDVVLRNERDCLTGAVPLSSGTCVDALSRVTRLADGKLYGVSVEPINIARERTSGADLAAHWKLDTGLGLFTLGLDYTWVHRHDIQVYAGDPMVDEFAVNSGYDIPRTKTSASLGWSRADWSATVYGQRLGKLPNYASYDQDFDEDSGESPWIAATWRYNLSLSRQFGDRARLSLTVNNVLDKMPPKDASYTAYPYYDVSWFDSLGRSLYLDFTYKFGGKPL</sequence>
<keyword evidence="7 11" id="KW-0798">TonB box</keyword>
<feature type="chain" id="PRO_5020536346" evidence="13">
    <location>
        <begin position="23"/>
        <end position="1024"/>
    </location>
</feature>
<comment type="similarity">
    <text evidence="10 11">Belongs to the TonB-dependent receptor family.</text>
</comment>
<evidence type="ECO:0000256" key="11">
    <source>
        <dbReference type="RuleBase" id="RU003357"/>
    </source>
</evidence>
<evidence type="ECO:0000313" key="16">
    <source>
        <dbReference type="Proteomes" id="UP000292627"/>
    </source>
</evidence>
<dbReference type="SMART" id="SM00965">
    <property type="entry name" value="STN"/>
    <property type="match status" value="1"/>
</dbReference>
<evidence type="ECO:0000259" key="14">
    <source>
        <dbReference type="SMART" id="SM00965"/>
    </source>
</evidence>
<keyword evidence="4" id="KW-0406">Ion transport</keyword>
<dbReference type="GO" id="GO:0006826">
    <property type="term" value="P:iron ion transport"/>
    <property type="evidence" value="ECO:0007669"/>
    <property type="project" value="UniProtKB-KW"/>
</dbReference>
<keyword evidence="5 10" id="KW-0812">Transmembrane</keyword>
<feature type="signal peptide" evidence="13">
    <location>
        <begin position="1"/>
        <end position="22"/>
    </location>
</feature>
<evidence type="ECO:0000256" key="3">
    <source>
        <dbReference type="ARBA" id="ARBA00022452"/>
    </source>
</evidence>
<dbReference type="AlphaFoldDB" id="A0A4Q8L6D4"/>
<evidence type="ECO:0000313" key="15">
    <source>
        <dbReference type="EMBL" id="TAA23325.1"/>
    </source>
</evidence>
<proteinExistence type="inferred from homology"/>
<dbReference type="InterPro" id="IPR000531">
    <property type="entry name" value="Beta-barrel_TonB"/>
</dbReference>
<dbReference type="OrthoDB" id="6276154at2"/>
<keyword evidence="3 10" id="KW-1134">Transmembrane beta strand</keyword>
<gene>
    <name evidence="15" type="ORF">EA660_15445</name>
</gene>
<dbReference type="Proteomes" id="UP000292627">
    <property type="component" value="Unassembled WGS sequence"/>
</dbReference>
<evidence type="ECO:0000256" key="8">
    <source>
        <dbReference type="ARBA" id="ARBA00023136"/>
    </source>
</evidence>
<evidence type="ECO:0000256" key="7">
    <source>
        <dbReference type="ARBA" id="ARBA00023077"/>
    </source>
</evidence>
<feature type="compositionally biased region" description="Low complexity" evidence="12">
    <location>
        <begin position="109"/>
        <end position="126"/>
    </location>
</feature>
<dbReference type="RefSeq" id="WP_130552350.1">
    <property type="nucleotide sequence ID" value="NZ_SHMC01000006.1"/>
</dbReference>
<feature type="region of interest" description="Disordered" evidence="12">
    <location>
        <begin position="177"/>
        <end position="199"/>
    </location>
</feature>
<comment type="caution">
    <text evidence="15">The sequence shown here is derived from an EMBL/GenBank/DDBJ whole genome shotgun (WGS) entry which is preliminary data.</text>
</comment>